<protein>
    <submittedName>
        <fullName evidence="1">Uncharacterized protein</fullName>
    </submittedName>
</protein>
<accession>A0A819GES5</accession>
<reference evidence="1" key="1">
    <citation type="submission" date="2021-02" db="EMBL/GenBank/DDBJ databases">
        <authorList>
            <person name="Nowell W R."/>
        </authorList>
    </citation>
    <scope>NUCLEOTIDE SEQUENCE</scope>
</reference>
<organism evidence="1 2">
    <name type="scientific">Adineta steineri</name>
    <dbReference type="NCBI Taxonomy" id="433720"/>
    <lineage>
        <taxon>Eukaryota</taxon>
        <taxon>Metazoa</taxon>
        <taxon>Spiralia</taxon>
        <taxon>Gnathifera</taxon>
        <taxon>Rotifera</taxon>
        <taxon>Eurotatoria</taxon>
        <taxon>Bdelloidea</taxon>
        <taxon>Adinetida</taxon>
        <taxon>Adinetidae</taxon>
        <taxon>Adineta</taxon>
    </lineage>
</organism>
<name>A0A819GES5_9BILA</name>
<dbReference type="Proteomes" id="UP000663844">
    <property type="component" value="Unassembled WGS sequence"/>
</dbReference>
<gene>
    <name evidence="1" type="ORF">OXD698_LOCUS22925</name>
</gene>
<dbReference type="AlphaFoldDB" id="A0A819GES5"/>
<dbReference type="EMBL" id="CAJOAZ010001995">
    <property type="protein sequence ID" value="CAF3881635.1"/>
    <property type="molecule type" value="Genomic_DNA"/>
</dbReference>
<proteinExistence type="predicted"/>
<sequence>MGSGGSKTITIIKTVTGPKLIKELQRYREENSLLMDKFYQLTQQIEKQRINSYEDLQQI</sequence>
<feature type="non-terminal residue" evidence="1">
    <location>
        <position position="1"/>
    </location>
</feature>
<evidence type="ECO:0000313" key="1">
    <source>
        <dbReference type="EMBL" id="CAF3881635.1"/>
    </source>
</evidence>
<comment type="caution">
    <text evidence="1">The sequence shown here is derived from an EMBL/GenBank/DDBJ whole genome shotgun (WGS) entry which is preliminary data.</text>
</comment>
<evidence type="ECO:0000313" key="2">
    <source>
        <dbReference type="Proteomes" id="UP000663844"/>
    </source>
</evidence>